<feature type="binding site" description="axial binding residue" evidence="6">
    <location>
        <position position="18"/>
    </location>
    <ligand>
        <name>heme b</name>
        <dbReference type="ChEBI" id="CHEBI:60344"/>
    </ligand>
    <ligandPart>
        <name>Fe</name>
        <dbReference type="ChEBI" id="CHEBI:18248"/>
    </ligandPart>
</feature>
<evidence type="ECO:0000256" key="3">
    <source>
        <dbReference type="ARBA" id="ARBA00023004"/>
    </source>
</evidence>
<reference evidence="8 9" key="1">
    <citation type="submission" date="2017-12" db="EMBL/GenBank/DDBJ databases">
        <title>Hemimetabolous genomes reveal molecular basis of termite eusociality.</title>
        <authorList>
            <person name="Harrison M.C."/>
            <person name="Jongepier E."/>
            <person name="Robertson H.M."/>
            <person name="Arning N."/>
            <person name="Bitard-Feildel T."/>
            <person name="Chao H."/>
            <person name="Childers C.P."/>
            <person name="Dinh H."/>
            <person name="Doddapaneni H."/>
            <person name="Dugan S."/>
            <person name="Gowin J."/>
            <person name="Greiner C."/>
            <person name="Han Y."/>
            <person name="Hu H."/>
            <person name="Hughes D.S.T."/>
            <person name="Huylmans A.-K."/>
            <person name="Kemena C."/>
            <person name="Kremer L.P.M."/>
            <person name="Lee S.L."/>
            <person name="Lopez-Ezquerra A."/>
            <person name="Mallet L."/>
            <person name="Monroy-Kuhn J.M."/>
            <person name="Moser A."/>
            <person name="Murali S.C."/>
            <person name="Muzny D.M."/>
            <person name="Otani S."/>
            <person name="Piulachs M.-D."/>
            <person name="Poelchau M."/>
            <person name="Qu J."/>
            <person name="Schaub F."/>
            <person name="Wada-Katsumata A."/>
            <person name="Worley K.C."/>
            <person name="Xie Q."/>
            <person name="Ylla G."/>
            <person name="Poulsen M."/>
            <person name="Gibbs R.A."/>
            <person name="Schal C."/>
            <person name="Richards S."/>
            <person name="Belles X."/>
            <person name="Korb J."/>
            <person name="Bornberg-Bauer E."/>
        </authorList>
    </citation>
    <scope>NUCLEOTIDE SEQUENCE [LARGE SCALE GENOMIC DNA]</scope>
    <source>
        <tissue evidence="8">Whole body</tissue>
    </source>
</reference>
<keyword evidence="1 4" id="KW-0349">Heme</keyword>
<name>A0A2J7R571_9NEOP</name>
<dbReference type="PRINTS" id="PR00088">
    <property type="entry name" value="HAEMOXYGNASE"/>
</dbReference>
<dbReference type="EMBL" id="NEVH01007395">
    <property type="protein sequence ID" value="PNF35978.1"/>
    <property type="molecule type" value="Genomic_DNA"/>
</dbReference>
<dbReference type="SUPFAM" id="SSF48613">
    <property type="entry name" value="Heme oxygenase-like"/>
    <property type="match status" value="1"/>
</dbReference>
<protein>
    <recommendedName>
        <fullName evidence="4">Heme oxygenase</fullName>
        <ecNumber evidence="4">1.14.14.18</ecNumber>
    </recommendedName>
</protein>
<keyword evidence="2 4" id="KW-0479">Metal-binding</keyword>
<dbReference type="InParanoid" id="A0A2J7R571"/>
<dbReference type="FunCoup" id="A0A2J7R571">
    <property type="interactions" value="382"/>
</dbReference>
<dbReference type="AlphaFoldDB" id="A0A2J7R571"/>
<dbReference type="CDD" id="cd19165">
    <property type="entry name" value="HemeO"/>
    <property type="match status" value="1"/>
</dbReference>
<dbReference type="GO" id="GO:0046872">
    <property type="term" value="F:metal ion binding"/>
    <property type="evidence" value="ECO:0007669"/>
    <property type="project" value="UniProtKB-UniRule"/>
</dbReference>
<keyword evidence="7" id="KW-1133">Transmembrane helix</keyword>
<evidence type="ECO:0000256" key="2">
    <source>
        <dbReference type="ARBA" id="ARBA00022723"/>
    </source>
</evidence>
<keyword evidence="7" id="KW-0472">Membrane</keyword>
<dbReference type="GO" id="GO:0006788">
    <property type="term" value="P:heme oxidation"/>
    <property type="evidence" value="ECO:0007669"/>
    <property type="project" value="UniProtKB-UniRule"/>
</dbReference>
<dbReference type="InterPro" id="IPR016053">
    <property type="entry name" value="Haem_Oase-like"/>
</dbReference>
<dbReference type="Gene3D" id="1.20.910.10">
    <property type="entry name" value="Heme oxygenase-like"/>
    <property type="match status" value="1"/>
</dbReference>
<evidence type="ECO:0000256" key="6">
    <source>
        <dbReference type="PIRSR" id="PIRSR000343-2"/>
    </source>
</evidence>
<dbReference type="PANTHER" id="PTHR10720">
    <property type="entry name" value="HEME OXYGENASE"/>
    <property type="match status" value="1"/>
</dbReference>
<evidence type="ECO:0000313" key="8">
    <source>
        <dbReference type="EMBL" id="PNF35979.1"/>
    </source>
</evidence>
<accession>A0A2J7R571</accession>
<dbReference type="EMBL" id="NEVH01007395">
    <property type="protein sequence ID" value="PNF35979.1"/>
    <property type="molecule type" value="Genomic_DNA"/>
</dbReference>
<keyword evidence="3 4" id="KW-0408">Iron</keyword>
<keyword evidence="9" id="KW-1185">Reference proteome</keyword>
<feature type="transmembrane region" description="Helical" evidence="7">
    <location>
        <begin position="223"/>
        <end position="240"/>
    </location>
</feature>
<sequence length="241" mass="27738">MGKETFTMKMRRATREIHAISDALVNAKLAFALSDNHVWAEGLLVFYEIFRCLEEAMVSLKDTHVGELHIEGMQRTEAFEKDLSFYLGPDWMKTYKPRDSVTEYLIHLKKLQSSDPNQLIAYIYHLYMGLLSGGQILRKKRAVVKKFIPFSSEQTYQDAVTHFGAVSISKLKRDLVEAVNRIAEGLDDETKEKLIKESKTVFLMNNKVIRSIESAQEVILKKLLTIIIVLSLVVILYYIIF</sequence>
<feature type="binding site" evidence="5">
    <location>
        <position position="11"/>
    </location>
    <ligand>
        <name>heme b</name>
        <dbReference type="ChEBI" id="CHEBI:60344"/>
    </ligand>
</feature>
<dbReference type="Proteomes" id="UP000235965">
    <property type="component" value="Unassembled WGS sequence"/>
</dbReference>
<gene>
    <name evidence="8" type="ORF">B7P43_G03540</name>
</gene>
<evidence type="ECO:0000256" key="1">
    <source>
        <dbReference type="ARBA" id="ARBA00022617"/>
    </source>
</evidence>
<dbReference type="InterPro" id="IPR016084">
    <property type="entry name" value="Haem_Oase-like_multi-hlx"/>
</dbReference>
<evidence type="ECO:0000256" key="5">
    <source>
        <dbReference type="PIRSR" id="PIRSR000343-1"/>
    </source>
</evidence>
<organism evidence="8 9">
    <name type="scientific">Cryptotermes secundus</name>
    <dbReference type="NCBI Taxonomy" id="105785"/>
    <lineage>
        <taxon>Eukaryota</taxon>
        <taxon>Metazoa</taxon>
        <taxon>Ecdysozoa</taxon>
        <taxon>Arthropoda</taxon>
        <taxon>Hexapoda</taxon>
        <taxon>Insecta</taxon>
        <taxon>Pterygota</taxon>
        <taxon>Neoptera</taxon>
        <taxon>Polyneoptera</taxon>
        <taxon>Dictyoptera</taxon>
        <taxon>Blattodea</taxon>
        <taxon>Blattoidea</taxon>
        <taxon>Termitoidae</taxon>
        <taxon>Kalotermitidae</taxon>
        <taxon>Cryptotermitinae</taxon>
        <taxon>Cryptotermes</taxon>
    </lineage>
</organism>
<dbReference type="PANTHER" id="PTHR10720:SF0">
    <property type="entry name" value="HEME OXYGENASE"/>
    <property type="match status" value="1"/>
</dbReference>
<evidence type="ECO:0000256" key="4">
    <source>
        <dbReference type="PIRNR" id="PIRNR000343"/>
    </source>
</evidence>
<comment type="similarity">
    <text evidence="4">Belongs to the heme oxygenase family.</text>
</comment>
<dbReference type="GO" id="GO:0004392">
    <property type="term" value="F:heme oxygenase (decyclizing) activity"/>
    <property type="evidence" value="ECO:0007669"/>
    <property type="project" value="UniProtKB-UniRule"/>
</dbReference>
<keyword evidence="7" id="KW-0812">Transmembrane</keyword>
<dbReference type="PIRSF" id="PIRSF000343">
    <property type="entry name" value="Haem_Oase"/>
    <property type="match status" value="1"/>
</dbReference>
<evidence type="ECO:0000313" key="9">
    <source>
        <dbReference type="Proteomes" id="UP000235965"/>
    </source>
</evidence>
<dbReference type="InterPro" id="IPR002051">
    <property type="entry name" value="Haem_Oase"/>
</dbReference>
<dbReference type="OrthoDB" id="652091at2759"/>
<dbReference type="EC" id="1.14.14.18" evidence="4"/>
<dbReference type="Pfam" id="PF01126">
    <property type="entry name" value="Heme_oxygenase"/>
    <property type="match status" value="1"/>
</dbReference>
<feature type="binding site" evidence="5">
    <location>
        <position position="124"/>
    </location>
    <ligand>
        <name>heme b</name>
        <dbReference type="ChEBI" id="CHEBI:60344"/>
    </ligand>
</feature>
<comment type="caution">
    <text evidence="8">The sequence shown here is derived from an EMBL/GenBank/DDBJ whole genome shotgun (WGS) entry which is preliminary data.</text>
</comment>
<proteinExistence type="inferred from homology"/>
<comment type="catalytic activity">
    <reaction evidence="4">
        <text>heme b + 3 reduced [NADPH--hemoprotein reductase] + 3 O2 = biliverdin IXalpha + CO + Fe(2+) + 3 oxidized [NADPH--hemoprotein reductase] + 3 H2O + H(+)</text>
        <dbReference type="Rhea" id="RHEA:21764"/>
        <dbReference type="Rhea" id="RHEA-COMP:11964"/>
        <dbReference type="Rhea" id="RHEA-COMP:11965"/>
        <dbReference type="ChEBI" id="CHEBI:15377"/>
        <dbReference type="ChEBI" id="CHEBI:15378"/>
        <dbReference type="ChEBI" id="CHEBI:15379"/>
        <dbReference type="ChEBI" id="CHEBI:17245"/>
        <dbReference type="ChEBI" id="CHEBI:29033"/>
        <dbReference type="ChEBI" id="CHEBI:57618"/>
        <dbReference type="ChEBI" id="CHEBI:57991"/>
        <dbReference type="ChEBI" id="CHEBI:58210"/>
        <dbReference type="ChEBI" id="CHEBI:60344"/>
        <dbReference type="EC" id="1.14.14.18"/>
    </reaction>
</comment>
<evidence type="ECO:0000256" key="7">
    <source>
        <dbReference type="SAM" id="Phobius"/>
    </source>
</evidence>
<dbReference type="EMBL" id="NEVH01007395">
    <property type="protein sequence ID" value="PNF35980.1"/>
    <property type="molecule type" value="Genomic_DNA"/>
</dbReference>
<dbReference type="STRING" id="105785.A0A2J7R571"/>